<feature type="transmembrane region" description="Helical" evidence="1">
    <location>
        <begin position="125"/>
        <end position="149"/>
    </location>
</feature>
<feature type="transmembrane region" description="Helical" evidence="1">
    <location>
        <begin position="61"/>
        <end position="83"/>
    </location>
</feature>
<feature type="transmembrane region" description="Helical" evidence="1">
    <location>
        <begin position="169"/>
        <end position="191"/>
    </location>
</feature>
<reference evidence="3" key="1">
    <citation type="submission" date="2020-05" db="EMBL/GenBank/DDBJ databases">
        <authorList>
            <person name="Chiriac C."/>
            <person name="Salcher M."/>
            <person name="Ghai R."/>
            <person name="Kavagutti S V."/>
        </authorList>
    </citation>
    <scope>NUCLEOTIDE SEQUENCE</scope>
</reference>
<dbReference type="EMBL" id="CAFBMX010000004">
    <property type="protein sequence ID" value="CAB4927056.1"/>
    <property type="molecule type" value="Genomic_DNA"/>
</dbReference>
<protein>
    <submittedName>
        <fullName evidence="3">Unannotated protein</fullName>
    </submittedName>
</protein>
<dbReference type="Pfam" id="PF13243">
    <property type="entry name" value="SQHop_cyclase_C"/>
    <property type="match status" value="1"/>
</dbReference>
<accession>A0A6J7I982</accession>
<feature type="transmembrane region" description="Helical" evidence="1">
    <location>
        <begin position="30"/>
        <end position="49"/>
    </location>
</feature>
<feature type="transmembrane region" description="Helical" evidence="1">
    <location>
        <begin position="95"/>
        <end position="113"/>
    </location>
</feature>
<sequence>MSWELAALLLLGLTLLAGFAWYERTQADSRTIALVATLAALAAIGRIAFAPIPNVKPTTDIVLIAGLVLGGAPGFVVGAVAALSSNLIFGQGPWTPWQMVAWGLCGLLGAGLGRLAGREIGRVPLAIACGAAGLAFGTIMDLSVFVTYAGNQTVGQYLAISVTSLPFNIAHAVGNVAFALAFGPMLVRALLRFRARLDVRWEAAPAAPVSTAARLARPTALLLIATIAATGLSVAGRAEPAAAASPASRAAQWLARAQNADGGWGVARATPSNAVQTSWAVVGLCAVGRSALAPEALLLRYARRSRTTADLERTMLAVAAAGIEPHTGGLLARLRAAQDRNGSFDGLVSLTSYGLLALRAAGYGPRSARVRRAAAWISTHQNRDGGFSYSGRGPSGSDDTAAAVQALAAAHFRRAAARGGSWLVGHQSLDGGWALQPPGTSNAQSTALAIQALLAVGLDPARRLPGMSRSPLAFLRSLQGADGRVRYSRTSTQTPVWVTAQALPALARRTLPIRLGRG</sequence>
<keyword evidence="1" id="KW-1133">Transmembrane helix</keyword>
<dbReference type="AlphaFoldDB" id="A0A6J7I982"/>
<dbReference type="SUPFAM" id="SSF48239">
    <property type="entry name" value="Terpenoid cyclases/Protein prenyltransferases"/>
    <property type="match status" value="2"/>
</dbReference>
<organism evidence="3">
    <name type="scientific">freshwater metagenome</name>
    <dbReference type="NCBI Taxonomy" id="449393"/>
    <lineage>
        <taxon>unclassified sequences</taxon>
        <taxon>metagenomes</taxon>
        <taxon>ecological metagenomes</taxon>
    </lineage>
</organism>
<evidence type="ECO:0000313" key="3">
    <source>
        <dbReference type="EMBL" id="CAB4927056.1"/>
    </source>
</evidence>
<evidence type="ECO:0000256" key="1">
    <source>
        <dbReference type="SAM" id="Phobius"/>
    </source>
</evidence>
<dbReference type="GO" id="GO:0016020">
    <property type="term" value="C:membrane"/>
    <property type="evidence" value="ECO:0007669"/>
    <property type="project" value="InterPro"/>
</dbReference>
<gene>
    <name evidence="3" type="ORF">UFOPK3674_00915</name>
</gene>
<dbReference type="InterPro" id="IPR008930">
    <property type="entry name" value="Terpenoid_cyclase/PrenylTrfase"/>
</dbReference>
<evidence type="ECO:0000259" key="2">
    <source>
        <dbReference type="Pfam" id="PF13243"/>
    </source>
</evidence>
<dbReference type="Gene3D" id="1.10.1760.20">
    <property type="match status" value="1"/>
</dbReference>
<feature type="domain" description="Squalene cyclase C-terminal" evidence="2">
    <location>
        <begin position="351"/>
        <end position="434"/>
    </location>
</feature>
<dbReference type="InterPro" id="IPR032696">
    <property type="entry name" value="SQ_cyclase_C"/>
</dbReference>
<proteinExistence type="predicted"/>
<dbReference type="Pfam" id="PF07155">
    <property type="entry name" value="ECF-ribofla_trS"/>
    <property type="match status" value="1"/>
</dbReference>
<dbReference type="Gene3D" id="1.50.10.20">
    <property type="match status" value="3"/>
</dbReference>
<dbReference type="InterPro" id="IPR009825">
    <property type="entry name" value="ECF_substrate-spec-like"/>
</dbReference>
<keyword evidence="1" id="KW-0812">Transmembrane</keyword>
<keyword evidence="1" id="KW-0472">Membrane</keyword>
<name>A0A6J7I982_9ZZZZ</name>